<evidence type="ECO:0000256" key="3">
    <source>
        <dbReference type="ARBA" id="ARBA00023015"/>
    </source>
</evidence>
<organism evidence="10 11">
    <name type="scientific">Paenibacillus macquariensis</name>
    <dbReference type="NCBI Taxonomy" id="948756"/>
    <lineage>
        <taxon>Bacteria</taxon>
        <taxon>Bacillati</taxon>
        <taxon>Bacillota</taxon>
        <taxon>Bacilli</taxon>
        <taxon>Bacillales</taxon>
        <taxon>Paenibacillaceae</taxon>
        <taxon>Paenibacillus</taxon>
    </lineage>
</organism>
<evidence type="ECO:0000256" key="5">
    <source>
        <dbReference type="ARBA" id="ARBA00023163"/>
    </source>
</evidence>
<dbReference type="InterPro" id="IPR039420">
    <property type="entry name" value="WalR-like"/>
</dbReference>
<evidence type="ECO:0000256" key="1">
    <source>
        <dbReference type="ARBA" id="ARBA00022553"/>
    </source>
</evidence>
<dbReference type="PANTHER" id="PTHR48111">
    <property type="entry name" value="REGULATOR OF RPOS"/>
    <property type="match status" value="1"/>
</dbReference>
<dbReference type="GO" id="GO:0003677">
    <property type="term" value="F:DNA binding"/>
    <property type="evidence" value="ECO:0007669"/>
    <property type="project" value="UniProtKB-KW"/>
</dbReference>
<keyword evidence="2" id="KW-0902">Two-component regulatory system</keyword>
<dbReference type="InterPro" id="IPR011006">
    <property type="entry name" value="CheY-like_superfamily"/>
</dbReference>
<keyword evidence="1 6" id="KW-0597">Phosphoprotein</keyword>
<keyword evidence="3" id="KW-0805">Transcription regulation</keyword>
<proteinExistence type="predicted"/>
<comment type="caution">
    <text evidence="10">The sequence shown here is derived from an EMBL/GenBank/DDBJ whole genome shotgun (WGS) entry which is preliminary data.</text>
</comment>
<dbReference type="Pfam" id="PF00486">
    <property type="entry name" value="Trans_reg_C"/>
    <property type="match status" value="1"/>
</dbReference>
<feature type="modified residue" description="4-aspartylphosphate" evidence="6">
    <location>
        <position position="54"/>
    </location>
</feature>
<dbReference type="RefSeq" id="WP_068587479.1">
    <property type="nucleotide sequence ID" value="NZ_FTNK01000021.1"/>
</dbReference>
<reference evidence="10 11" key="1">
    <citation type="submission" date="2017-01" db="EMBL/GenBank/DDBJ databases">
        <authorList>
            <person name="Varghese N."/>
            <person name="Submissions S."/>
        </authorList>
    </citation>
    <scope>NUCLEOTIDE SEQUENCE [LARGE SCALE GENOMIC DNA]</scope>
    <source>
        <strain evidence="10 11">ATCC 23464</strain>
    </source>
</reference>
<evidence type="ECO:0000256" key="7">
    <source>
        <dbReference type="PROSITE-ProRule" id="PRU01091"/>
    </source>
</evidence>
<accession>A0ABY1KFA9</accession>
<evidence type="ECO:0000256" key="6">
    <source>
        <dbReference type="PROSITE-ProRule" id="PRU00169"/>
    </source>
</evidence>
<dbReference type="PANTHER" id="PTHR48111:SF2">
    <property type="entry name" value="RESPONSE REGULATOR SAER"/>
    <property type="match status" value="1"/>
</dbReference>
<dbReference type="EMBL" id="FTNK01000021">
    <property type="protein sequence ID" value="SIR59623.1"/>
    <property type="molecule type" value="Genomic_DNA"/>
</dbReference>
<protein>
    <submittedName>
        <fullName evidence="10">DNA-binding response regulator, OmpR family, contains REC and winged-helix (WHTH) domain</fullName>
    </submittedName>
</protein>
<dbReference type="Gene3D" id="1.10.10.10">
    <property type="entry name" value="Winged helix-like DNA-binding domain superfamily/Winged helix DNA-binding domain"/>
    <property type="match status" value="1"/>
</dbReference>
<feature type="domain" description="Response regulatory" evidence="8">
    <location>
        <begin position="5"/>
        <end position="118"/>
    </location>
</feature>
<evidence type="ECO:0000256" key="4">
    <source>
        <dbReference type="ARBA" id="ARBA00023125"/>
    </source>
</evidence>
<keyword evidence="11" id="KW-1185">Reference proteome</keyword>
<dbReference type="CDD" id="cd00383">
    <property type="entry name" value="trans_reg_C"/>
    <property type="match status" value="1"/>
</dbReference>
<evidence type="ECO:0000313" key="11">
    <source>
        <dbReference type="Proteomes" id="UP000186666"/>
    </source>
</evidence>
<sequence>MTHINILVVDDDPEIRDVLHIYLRNEGYHVLEAEDGVQALEILQQEKINLIILDVMMPNLDGIKACLRIREESDIPIIMLSAKEEPLDKITGLSTGADDYVTKPFNSLELIARVKAQLRRQQFSTSSHTSDPSEIVIDDLVINKNQHTITLQGKDISLTPIEFSILVLLATYRGQVFNIDNIYQKVWKDQTAFYSENTVMVHIRNIREKIEIKPREPQYIKTVWGVGYKIDK</sequence>
<dbReference type="InterPro" id="IPR036388">
    <property type="entry name" value="WH-like_DNA-bd_sf"/>
</dbReference>
<dbReference type="PROSITE" id="PS50110">
    <property type="entry name" value="RESPONSE_REGULATORY"/>
    <property type="match status" value="1"/>
</dbReference>
<dbReference type="SMART" id="SM00448">
    <property type="entry name" value="REC"/>
    <property type="match status" value="1"/>
</dbReference>
<dbReference type="SUPFAM" id="SSF52172">
    <property type="entry name" value="CheY-like"/>
    <property type="match status" value="1"/>
</dbReference>
<evidence type="ECO:0000313" key="10">
    <source>
        <dbReference type="EMBL" id="SIR59623.1"/>
    </source>
</evidence>
<dbReference type="InterPro" id="IPR001867">
    <property type="entry name" value="OmpR/PhoB-type_DNA-bd"/>
</dbReference>
<keyword evidence="5" id="KW-0804">Transcription</keyword>
<evidence type="ECO:0000259" key="9">
    <source>
        <dbReference type="PROSITE" id="PS51755"/>
    </source>
</evidence>
<keyword evidence="4 7" id="KW-0238">DNA-binding</keyword>
<gene>
    <name evidence="10" type="ORF">SAMN05421578_12156</name>
</gene>
<dbReference type="CDD" id="cd17574">
    <property type="entry name" value="REC_OmpR"/>
    <property type="match status" value="1"/>
</dbReference>
<dbReference type="Gene3D" id="6.10.250.690">
    <property type="match status" value="1"/>
</dbReference>
<dbReference type="SMART" id="SM00862">
    <property type="entry name" value="Trans_reg_C"/>
    <property type="match status" value="1"/>
</dbReference>
<evidence type="ECO:0000256" key="2">
    <source>
        <dbReference type="ARBA" id="ARBA00023012"/>
    </source>
</evidence>
<dbReference type="Proteomes" id="UP000186666">
    <property type="component" value="Unassembled WGS sequence"/>
</dbReference>
<evidence type="ECO:0000259" key="8">
    <source>
        <dbReference type="PROSITE" id="PS50110"/>
    </source>
</evidence>
<dbReference type="Gene3D" id="3.40.50.2300">
    <property type="match status" value="1"/>
</dbReference>
<name>A0ABY1KFA9_9BACL</name>
<feature type="DNA-binding region" description="OmpR/PhoB-type" evidence="7">
    <location>
        <begin position="132"/>
        <end position="232"/>
    </location>
</feature>
<feature type="domain" description="OmpR/PhoB-type" evidence="9">
    <location>
        <begin position="132"/>
        <end position="232"/>
    </location>
</feature>
<dbReference type="InterPro" id="IPR001789">
    <property type="entry name" value="Sig_transdc_resp-reg_receiver"/>
</dbReference>
<dbReference type="Pfam" id="PF00072">
    <property type="entry name" value="Response_reg"/>
    <property type="match status" value="1"/>
</dbReference>
<dbReference type="PROSITE" id="PS51755">
    <property type="entry name" value="OMPR_PHOB"/>
    <property type="match status" value="1"/>
</dbReference>